<gene>
    <name evidence="7" type="ORF">CAPTEDRAFT_97323</name>
</gene>
<dbReference type="PROSITE" id="PS50262">
    <property type="entry name" value="G_PROTEIN_RECEP_F1_2"/>
    <property type="match status" value="1"/>
</dbReference>
<dbReference type="GO" id="GO:0004930">
    <property type="term" value="F:G protein-coupled receptor activity"/>
    <property type="evidence" value="ECO:0007669"/>
    <property type="project" value="InterPro"/>
</dbReference>
<proteinExistence type="predicted"/>
<dbReference type="HOGENOM" id="CLU_1870237_0_0_1"/>
<feature type="transmembrane region" description="Helical" evidence="5">
    <location>
        <begin position="80"/>
        <end position="102"/>
    </location>
</feature>
<comment type="subcellular location">
    <subcellularLocation>
        <location evidence="1">Membrane</location>
    </subcellularLocation>
</comment>
<name>R7TGI1_CAPTE</name>
<feature type="domain" description="G-protein coupled receptors family 1 profile" evidence="6">
    <location>
        <begin position="1"/>
        <end position="100"/>
    </location>
</feature>
<dbReference type="Pfam" id="PF00001">
    <property type="entry name" value="7tm_1"/>
    <property type="match status" value="1"/>
</dbReference>
<dbReference type="GO" id="GO:0016020">
    <property type="term" value="C:membrane"/>
    <property type="evidence" value="ECO:0007669"/>
    <property type="project" value="UniProtKB-SubCell"/>
</dbReference>
<dbReference type="OrthoDB" id="10034726at2759"/>
<dbReference type="EnsemblMetazoa" id="CapteT97323">
    <property type="protein sequence ID" value="CapteP97323"/>
    <property type="gene ID" value="CapteG97323"/>
</dbReference>
<feature type="transmembrane region" description="Helical" evidence="5">
    <location>
        <begin position="40"/>
        <end position="60"/>
    </location>
</feature>
<dbReference type="EMBL" id="KB310824">
    <property type="protein sequence ID" value="ELT90681.1"/>
    <property type="molecule type" value="Genomic_DNA"/>
</dbReference>
<dbReference type="InterPro" id="IPR000276">
    <property type="entry name" value="GPCR_Rhodpsn"/>
</dbReference>
<dbReference type="PANTHER" id="PTHR45698">
    <property type="entry name" value="TRACE AMINE-ASSOCIATED RECEPTOR 19N-RELATED"/>
    <property type="match status" value="1"/>
</dbReference>
<keyword evidence="3 5" id="KW-1133">Transmembrane helix</keyword>
<evidence type="ECO:0000256" key="2">
    <source>
        <dbReference type="ARBA" id="ARBA00022692"/>
    </source>
</evidence>
<sequence length="137" mass="15900">FVTPVVMILVCYPLMMRVSKRRMKVQPGNTSNLKISKRQLNLTQVMLLVSVAFVVCWAPINIHYLLKFTGILPDLNFHDMLYRILVGLSLVNSCVNPFIYAYNYADFKKGFRQIFLKTATEPTQSRTTDTLWTPRKH</sequence>
<dbReference type="InterPro" id="IPR017452">
    <property type="entry name" value="GPCR_Rhodpsn_7TM"/>
</dbReference>
<evidence type="ECO:0000313" key="8">
    <source>
        <dbReference type="EnsemblMetazoa" id="CapteP97323"/>
    </source>
</evidence>
<reference evidence="7 9" key="2">
    <citation type="journal article" date="2013" name="Nature">
        <title>Insights into bilaterian evolution from three spiralian genomes.</title>
        <authorList>
            <person name="Simakov O."/>
            <person name="Marletaz F."/>
            <person name="Cho S.J."/>
            <person name="Edsinger-Gonzales E."/>
            <person name="Havlak P."/>
            <person name="Hellsten U."/>
            <person name="Kuo D.H."/>
            <person name="Larsson T."/>
            <person name="Lv J."/>
            <person name="Arendt D."/>
            <person name="Savage R."/>
            <person name="Osoegawa K."/>
            <person name="de Jong P."/>
            <person name="Grimwood J."/>
            <person name="Chapman J.A."/>
            <person name="Shapiro H."/>
            <person name="Aerts A."/>
            <person name="Otillar R.P."/>
            <person name="Terry A.Y."/>
            <person name="Boore J.L."/>
            <person name="Grigoriev I.V."/>
            <person name="Lindberg D.R."/>
            <person name="Seaver E.C."/>
            <person name="Weisblat D.A."/>
            <person name="Putnam N.H."/>
            <person name="Rokhsar D.S."/>
        </authorList>
    </citation>
    <scope>NUCLEOTIDE SEQUENCE</scope>
    <source>
        <strain evidence="7 9">I ESC-2004</strain>
    </source>
</reference>
<dbReference type="SUPFAM" id="SSF81321">
    <property type="entry name" value="Family A G protein-coupled receptor-like"/>
    <property type="match status" value="1"/>
</dbReference>
<dbReference type="PRINTS" id="PR00237">
    <property type="entry name" value="GPCRRHODOPSN"/>
</dbReference>
<keyword evidence="9" id="KW-1185">Reference proteome</keyword>
<evidence type="ECO:0000256" key="3">
    <source>
        <dbReference type="ARBA" id="ARBA00022989"/>
    </source>
</evidence>
<keyword evidence="4 5" id="KW-0472">Membrane</keyword>
<evidence type="ECO:0000256" key="1">
    <source>
        <dbReference type="ARBA" id="ARBA00004370"/>
    </source>
</evidence>
<keyword evidence="2 5" id="KW-0812">Transmembrane</keyword>
<evidence type="ECO:0000256" key="5">
    <source>
        <dbReference type="SAM" id="Phobius"/>
    </source>
</evidence>
<dbReference type="AlphaFoldDB" id="R7TGI1"/>
<dbReference type="STRING" id="283909.R7TGI1"/>
<dbReference type="PANTHER" id="PTHR45698:SF1">
    <property type="entry name" value="TRACE AMINE-ASSOCIATED RECEPTOR 13C-LIKE"/>
    <property type="match status" value="1"/>
</dbReference>
<protein>
    <recommendedName>
        <fullName evidence="6">G-protein coupled receptors family 1 profile domain-containing protein</fullName>
    </recommendedName>
</protein>
<evidence type="ECO:0000313" key="7">
    <source>
        <dbReference type="EMBL" id="ELT90681.1"/>
    </source>
</evidence>
<dbReference type="OMA" id="MEMVLNT"/>
<reference evidence="8" key="3">
    <citation type="submission" date="2015-06" db="UniProtKB">
        <authorList>
            <consortium name="EnsemblMetazoa"/>
        </authorList>
    </citation>
    <scope>IDENTIFICATION</scope>
</reference>
<evidence type="ECO:0000256" key="4">
    <source>
        <dbReference type="ARBA" id="ARBA00023136"/>
    </source>
</evidence>
<organism evidence="7">
    <name type="scientific">Capitella teleta</name>
    <name type="common">Polychaete worm</name>
    <dbReference type="NCBI Taxonomy" id="283909"/>
    <lineage>
        <taxon>Eukaryota</taxon>
        <taxon>Metazoa</taxon>
        <taxon>Spiralia</taxon>
        <taxon>Lophotrochozoa</taxon>
        <taxon>Annelida</taxon>
        <taxon>Polychaeta</taxon>
        <taxon>Sedentaria</taxon>
        <taxon>Scolecida</taxon>
        <taxon>Capitellidae</taxon>
        <taxon>Capitella</taxon>
    </lineage>
</organism>
<dbReference type="Gene3D" id="1.20.1070.10">
    <property type="entry name" value="Rhodopsin 7-helix transmembrane proteins"/>
    <property type="match status" value="1"/>
</dbReference>
<evidence type="ECO:0000313" key="9">
    <source>
        <dbReference type="Proteomes" id="UP000014760"/>
    </source>
</evidence>
<feature type="non-terminal residue" evidence="7">
    <location>
        <position position="1"/>
    </location>
</feature>
<reference evidence="9" key="1">
    <citation type="submission" date="2012-12" db="EMBL/GenBank/DDBJ databases">
        <authorList>
            <person name="Hellsten U."/>
            <person name="Grimwood J."/>
            <person name="Chapman J.A."/>
            <person name="Shapiro H."/>
            <person name="Aerts A."/>
            <person name="Otillar R.P."/>
            <person name="Terry A.Y."/>
            <person name="Boore J.L."/>
            <person name="Simakov O."/>
            <person name="Marletaz F."/>
            <person name="Cho S.-J."/>
            <person name="Edsinger-Gonzales E."/>
            <person name="Havlak P."/>
            <person name="Kuo D.-H."/>
            <person name="Larsson T."/>
            <person name="Lv J."/>
            <person name="Arendt D."/>
            <person name="Savage R."/>
            <person name="Osoegawa K."/>
            <person name="de Jong P."/>
            <person name="Lindberg D.R."/>
            <person name="Seaver E.C."/>
            <person name="Weisblat D.A."/>
            <person name="Putnam N.H."/>
            <person name="Grigoriev I.V."/>
            <person name="Rokhsar D.S."/>
        </authorList>
    </citation>
    <scope>NUCLEOTIDE SEQUENCE</scope>
    <source>
        <strain evidence="9">I ESC-2004</strain>
    </source>
</reference>
<evidence type="ECO:0000259" key="6">
    <source>
        <dbReference type="PROSITE" id="PS50262"/>
    </source>
</evidence>
<dbReference type="EMBL" id="AMQN01014240">
    <property type="status" value="NOT_ANNOTATED_CDS"/>
    <property type="molecule type" value="Genomic_DNA"/>
</dbReference>
<accession>R7TGI1</accession>
<dbReference type="Proteomes" id="UP000014760">
    <property type="component" value="Unassembled WGS sequence"/>
</dbReference>